<proteinExistence type="inferred from homology"/>
<keyword evidence="4" id="KW-0732">Signal</keyword>
<dbReference type="Proteomes" id="UP001172055">
    <property type="component" value="Unassembled WGS sequence"/>
</dbReference>
<feature type="domain" description="PA" evidence="11">
    <location>
        <begin position="436"/>
        <end position="511"/>
    </location>
</feature>
<dbReference type="Gene3D" id="3.30.70.80">
    <property type="entry name" value="Peptidase S8 propeptide/proteinase inhibitor I9"/>
    <property type="match status" value="1"/>
</dbReference>
<evidence type="ECO:0000259" key="11">
    <source>
        <dbReference type="Pfam" id="PF02225"/>
    </source>
</evidence>
<evidence type="ECO:0000256" key="3">
    <source>
        <dbReference type="ARBA" id="ARBA00022670"/>
    </source>
</evidence>
<dbReference type="PROSITE" id="PS00137">
    <property type="entry name" value="SUBTILASE_HIS"/>
    <property type="match status" value="1"/>
</dbReference>
<evidence type="ECO:0000259" key="10">
    <source>
        <dbReference type="Pfam" id="PF00082"/>
    </source>
</evidence>
<feature type="active site" description="Charge relay system" evidence="8">
    <location>
        <position position="582"/>
    </location>
</feature>
<protein>
    <submittedName>
        <fullName evidence="14">S8 family serine peptidase</fullName>
    </submittedName>
</protein>
<sequence>MKEWRTVLFVVLVFLLAISSALGGASVTTAAAPAPKEPEVKISEELLKPADPNEIVRIIVELEKAPAIDSATKKGLLYKAMPDDTKESLEAAIAANQKATQAAIDKVAPSTTYLESFTTVFNGFSAEVEAKQVEKIAEQKGIKAIYKATEYKRPDIKPEMIHSKELVQAQQVWNDYGLRGEGMVVGIIDTGIDPSHKDMILTDNAKGELTKAEVDALLADKSLGSGKFFTEKVPFGYNYMDGNEEIRDIGPDATMHGMHVAGTVAANGNEENNGVKGIAPEAQLLAMKVFSNDPLSPSTYGDIYIKAIDDAIKLGADVVNMSIGATAGFVDSSDPEQLAVERATDNGILVSVAAGNSNMLGAGFAPPLAANQDYGLTGSPSVAYDSFGVASFENTMITAKSFLKKVNGADAGRSIYFMSNKVDPAELPEDAYAVVDAGLGKPEEFEGKDFVNKFALISRGEITFAQKALNAQAAGAVGVIIYNNTTGVIGMAGDPAIRIPFLSILQSDGLEMKAALDAGSELTVSFDGEYLEVPSPTAGKMSDFTSWGPTPNLDFKPEITAPGGNIFSTLNNDQYGLMSGTSMATPHVAGGAALLFQRLQDEIKIDGVERVQYAKNLLMNTANPVEFAEGQFVSPRRQGSGLMQLHDALSTKFMVTDQKTHEAKVALKEISNDQFSFTLVAENFSDASATFNVAVNVQVDKVMNAGGNRFVTNPNTLGSENITGAVNISAPQAVTIPAKGKVEIPVTVNMSAISGQLRTALTNGFFVDGFVTLTDSKEEATGNSKLIVPYFGFNGGWDDANIFDKFAWDPMTYYGTTVLVNNQNAIMKGGTHEPKYVPEKFAFSPNGDGVWDQIFPYFSLLRNAKELEVNVLDAEGKKLRTIRSDKKLMKNYSPLAPYVANLAYGWNGQVMGKQVKDGKYQIQLRAVIDYPDAQWQSIEFPVIVDTVAPQAQAAYNADTTTVEVASFTDTEAGAGPDRWEVFLNGTELTENTTTPADDSLAPATRNFKLPSPIKAGDELVAIFYDVAGNRQQIELVKPAAAIATSEPTIYVDAPLTLSIHNTDKVIVSGRVEDETKVASVTVNGAPAQQFDGRNFTHTLTLEDGFRDIDIAATDDNGNDIQIRRKIFVDTTKAELTLLDVPKSIPADQNEAEITFTVKDNFDEIRVYLYDSEIYAHQISTPYEVKNFNEKVTAKIPVLEDGVNQFKLIATDLAGNPTEVEFSIRKETEKN</sequence>
<dbReference type="CDD" id="cd02133">
    <property type="entry name" value="PA_C5a_like"/>
    <property type="match status" value="1"/>
</dbReference>
<dbReference type="PANTHER" id="PTHR43399:SF4">
    <property type="entry name" value="CELL WALL-ASSOCIATED PROTEASE"/>
    <property type="match status" value="1"/>
</dbReference>
<dbReference type="Gene3D" id="3.50.30.30">
    <property type="match status" value="1"/>
</dbReference>
<accession>A0ABT8N2G5</accession>
<evidence type="ECO:0000313" key="14">
    <source>
        <dbReference type="EMBL" id="MDN7241745.1"/>
    </source>
</evidence>
<dbReference type="InterPro" id="IPR023828">
    <property type="entry name" value="Peptidase_S8_Ser-AS"/>
</dbReference>
<dbReference type="InterPro" id="IPR010435">
    <property type="entry name" value="C5a/SBT2-like_Fn3"/>
</dbReference>
<dbReference type="CDD" id="cd07475">
    <property type="entry name" value="Peptidases_S8_C5a_Peptidase"/>
    <property type="match status" value="1"/>
</dbReference>
<dbReference type="Gene3D" id="3.40.50.200">
    <property type="entry name" value="Peptidase S8/S53 domain"/>
    <property type="match status" value="1"/>
</dbReference>
<evidence type="ECO:0000256" key="4">
    <source>
        <dbReference type="ARBA" id="ARBA00022729"/>
    </source>
</evidence>
<dbReference type="Pfam" id="PF06280">
    <property type="entry name" value="fn3_5"/>
    <property type="match status" value="1"/>
</dbReference>
<dbReference type="Gene3D" id="2.60.40.10">
    <property type="entry name" value="Immunoglobulins"/>
    <property type="match status" value="1"/>
</dbReference>
<reference evidence="14 15" key="1">
    <citation type="submission" date="2023-06" db="EMBL/GenBank/DDBJ databases">
        <title>Novel species in genus Planococcus.</title>
        <authorList>
            <person name="Ning S."/>
        </authorList>
    </citation>
    <scope>NUCLEOTIDE SEQUENCE [LARGE SCALE GENOMIC DNA]</scope>
    <source>
        <strain evidence="14 15">N028</strain>
    </source>
</reference>
<feature type="domain" description="Peptidase S8/S53" evidence="10">
    <location>
        <begin position="180"/>
        <end position="641"/>
    </location>
</feature>
<comment type="similarity">
    <text evidence="1 8 9">Belongs to the peptidase S8 family.</text>
</comment>
<keyword evidence="5" id="KW-0677">Repeat</keyword>
<dbReference type="InterPro" id="IPR046450">
    <property type="entry name" value="PA_dom_sf"/>
</dbReference>
<keyword evidence="2" id="KW-0964">Secreted</keyword>
<evidence type="ECO:0000259" key="12">
    <source>
        <dbReference type="Pfam" id="PF05922"/>
    </source>
</evidence>
<dbReference type="InterPro" id="IPR000209">
    <property type="entry name" value="Peptidase_S8/S53_dom"/>
</dbReference>
<feature type="active site" description="Charge relay system" evidence="8">
    <location>
        <position position="189"/>
    </location>
</feature>
<feature type="active site" description="Charge relay system" evidence="8">
    <location>
        <position position="256"/>
    </location>
</feature>
<evidence type="ECO:0000256" key="8">
    <source>
        <dbReference type="PROSITE-ProRule" id="PRU01240"/>
    </source>
</evidence>
<dbReference type="InterPro" id="IPR022398">
    <property type="entry name" value="Peptidase_S8_His-AS"/>
</dbReference>
<dbReference type="InterPro" id="IPR015500">
    <property type="entry name" value="Peptidase_S8_subtilisin-rel"/>
</dbReference>
<evidence type="ECO:0000256" key="6">
    <source>
        <dbReference type="ARBA" id="ARBA00022801"/>
    </source>
</evidence>
<dbReference type="RefSeq" id="WP_301723364.1">
    <property type="nucleotide sequence ID" value="NZ_JAUJWV010000001.1"/>
</dbReference>
<dbReference type="SUPFAM" id="SSF52743">
    <property type="entry name" value="Subtilisin-like"/>
    <property type="match status" value="1"/>
</dbReference>
<evidence type="ECO:0000313" key="15">
    <source>
        <dbReference type="Proteomes" id="UP001172055"/>
    </source>
</evidence>
<feature type="domain" description="Inhibitor I9" evidence="12">
    <location>
        <begin position="100"/>
        <end position="152"/>
    </location>
</feature>
<evidence type="ECO:0000256" key="7">
    <source>
        <dbReference type="ARBA" id="ARBA00022825"/>
    </source>
</evidence>
<dbReference type="SUPFAM" id="SSF52025">
    <property type="entry name" value="PA domain"/>
    <property type="match status" value="1"/>
</dbReference>
<keyword evidence="6 8" id="KW-0378">Hydrolase</keyword>
<dbReference type="PROSITE" id="PS00138">
    <property type="entry name" value="SUBTILASE_SER"/>
    <property type="match status" value="1"/>
</dbReference>
<keyword evidence="7 8" id="KW-0720">Serine protease</keyword>
<evidence type="ECO:0000256" key="2">
    <source>
        <dbReference type="ARBA" id="ARBA00022525"/>
    </source>
</evidence>
<dbReference type="Gene3D" id="2.60.40.1710">
    <property type="entry name" value="Subtilisin-like superfamily"/>
    <property type="match status" value="1"/>
</dbReference>
<name>A0ABT8N2G5_9BACL</name>
<comment type="caution">
    <text evidence="14">The sequence shown here is derived from an EMBL/GenBank/DDBJ whole genome shotgun (WGS) entry which is preliminary data.</text>
</comment>
<dbReference type="InterPro" id="IPR023827">
    <property type="entry name" value="Peptidase_S8_Asp-AS"/>
</dbReference>
<evidence type="ECO:0000259" key="13">
    <source>
        <dbReference type="Pfam" id="PF06280"/>
    </source>
</evidence>
<feature type="domain" description="C5a peptidase/Subtilisin-like protease SBT2-like Fn3-like" evidence="13">
    <location>
        <begin position="665"/>
        <end position="790"/>
    </location>
</feature>
<dbReference type="InterPro" id="IPR051048">
    <property type="entry name" value="Peptidase_S8/S53_subtilisin"/>
</dbReference>
<evidence type="ECO:0000256" key="5">
    <source>
        <dbReference type="ARBA" id="ARBA00022737"/>
    </source>
</evidence>
<dbReference type="PANTHER" id="PTHR43399">
    <property type="entry name" value="SUBTILISIN-RELATED"/>
    <property type="match status" value="1"/>
</dbReference>
<evidence type="ECO:0000256" key="9">
    <source>
        <dbReference type="RuleBase" id="RU003355"/>
    </source>
</evidence>
<dbReference type="PROSITE" id="PS51892">
    <property type="entry name" value="SUBTILASE"/>
    <property type="match status" value="1"/>
</dbReference>
<dbReference type="InterPro" id="IPR003137">
    <property type="entry name" value="PA_domain"/>
</dbReference>
<dbReference type="Pfam" id="PF09136">
    <property type="entry name" value="Glucodextran_B"/>
    <property type="match status" value="1"/>
</dbReference>
<dbReference type="Pfam" id="PF00082">
    <property type="entry name" value="Peptidase_S8"/>
    <property type="match status" value="1"/>
</dbReference>
<evidence type="ECO:0000256" key="1">
    <source>
        <dbReference type="ARBA" id="ARBA00011073"/>
    </source>
</evidence>
<dbReference type="Pfam" id="PF05922">
    <property type="entry name" value="Inhibitor_I9"/>
    <property type="match status" value="1"/>
</dbReference>
<dbReference type="Pfam" id="PF02225">
    <property type="entry name" value="PA"/>
    <property type="match status" value="1"/>
</dbReference>
<dbReference type="EMBL" id="JAUJWV010000001">
    <property type="protein sequence ID" value="MDN7241745.1"/>
    <property type="molecule type" value="Genomic_DNA"/>
</dbReference>
<dbReference type="InterPro" id="IPR010259">
    <property type="entry name" value="S8pro/Inhibitor_I9"/>
</dbReference>
<dbReference type="InterPro" id="IPR034216">
    <property type="entry name" value="C5a_Peptidase"/>
</dbReference>
<organism evidence="14 15">
    <name type="scientific">Planococcus shixiaomingii</name>
    <dbReference type="NCBI Taxonomy" id="3058393"/>
    <lineage>
        <taxon>Bacteria</taxon>
        <taxon>Bacillati</taxon>
        <taxon>Bacillota</taxon>
        <taxon>Bacilli</taxon>
        <taxon>Bacillales</taxon>
        <taxon>Caryophanaceae</taxon>
        <taxon>Planococcus</taxon>
    </lineage>
</organism>
<dbReference type="InterPro" id="IPR037045">
    <property type="entry name" value="S8pro/Inhibitor_I9_sf"/>
</dbReference>
<dbReference type="InterPro" id="IPR036852">
    <property type="entry name" value="Peptidase_S8/S53_dom_sf"/>
</dbReference>
<dbReference type="InterPro" id="IPR013783">
    <property type="entry name" value="Ig-like_fold"/>
</dbReference>
<dbReference type="PROSITE" id="PS00136">
    <property type="entry name" value="SUBTILASE_ASP"/>
    <property type="match status" value="1"/>
</dbReference>
<keyword evidence="3 8" id="KW-0645">Protease</keyword>
<dbReference type="PRINTS" id="PR00723">
    <property type="entry name" value="SUBTILISIN"/>
</dbReference>
<gene>
    <name evidence="14" type="ORF">QWY14_08060</name>
</gene>
<keyword evidence="15" id="KW-1185">Reference proteome</keyword>